<dbReference type="PANTHER" id="PTHR48448:SF1">
    <property type="entry name" value="MUTL PROTEIN ISOFORM 1"/>
    <property type="match status" value="1"/>
</dbReference>
<reference evidence="1" key="1">
    <citation type="submission" date="2025-08" db="UniProtKB">
        <authorList>
            <consortium name="RefSeq"/>
        </authorList>
    </citation>
    <scope>IDENTIFICATION</scope>
</reference>
<dbReference type="InterPro" id="IPR053276">
    <property type="entry name" value="MtDNA_mismatch_repair_MutS"/>
</dbReference>
<organism evidence="1">
    <name type="scientific">Nicotiana tabacum</name>
    <name type="common">Common tobacco</name>
    <dbReference type="NCBI Taxonomy" id="4097"/>
    <lineage>
        <taxon>Eukaryota</taxon>
        <taxon>Viridiplantae</taxon>
        <taxon>Streptophyta</taxon>
        <taxon>Embryophyta</taxon>
        <taxon>Tracheophyta</taxon>
        <taxon>Spermatophyta</taxon>
        <taxon>Magnoliopsida</taxon>
        <taxon>eudicotyledons</taxon>
        <taxon>Gunneridae</taxon>
        <taxon>Pentapetalae</taxon>
        <taxon>asterids</taxon>
        <taxon>lamiids</taxon>
        <taxon>Solanales</taxon>
        <taxon>Solanaceae</taxon>
        <taxon>Nicotianoideae</taxon>
        <taxon>Nicotianeae</taxon>
        <taxon>Nicotiana</taxon>
    </lineage>
</organism>
<dbReference type="OrthoDB" id="10252754at2759"/>
<evidence type="ECO:0000313" key="1">
    <source>
        <dbReference type="RefSeq" id="XP_016438745.1"/>
    </source>
</evidence>
<name>A0A1S3XFS6_TOBAC</name>
<dbReference type="AlphaFoldDB" id="A0A1S3XFS6"/>
<protein>
    <submittedName>
        <fullName evidence="1">DNA mismatch repair protein MSH1, mitochondrial-like</fullName>
    </submittedName>
</protein>
<dbReference type="PaxDb" id="4097-A0A1S3XFS6"/>
<sequence>MDPTWVATGLKVDFDTLVNECGEISGRISEIISVHGESDQKISSYPIIPNDFFEDMESPWKGRVKRIHLEEAYAEIDKAADALSLAVSLFLFIFDNPNDLQVVHLCAL</sequence>
<gene>
    <name evidence="1" type="primary">LOC107764652</name>
</gene>
<dbReference type="STRING" id="4097.A0A1S3XFS6"/>
<dbReference type="KEGG" id="nta:107764652"/>
<dbReference type="PANTHER" id="PTHR48448">
    <property type="entry name" value="MUTL PROTEIN ISOFORM 1"/>
    <property type="match status" value="1"/>
</dbReference>
<proteinExistence type="predicted"/>
<accession>A0A1S3XFS6</accession>
<dbReference type="RefSeq" id="XP_016438745.1">
    <property type="nucleotide sequence ID" value="XM_016583259.1"/>
</dbReference>